<dbReference type="RefSeq" id="WP_094854315.1">
    <property type="nucleotide sequence ID" value="NZ_NEVM01000005.1"/>
</dbReference>
<evidence type="ECO:0000313" key="4">
    <source>
        <dbReference type="Proteomes" id="UP000216020"/>
    </source>
</evidence>
<dbReference type="Pfam" id="PF11720">
    <property type="entry name" value="Inhibitor_I78"/>
    <property type="match status" value="1"/>
</dbReference>
<evidence type="ECO:0000256" key="1">
    <source>
        <dbReference type="SAM" id="MobiDB-lite"/>
    </source>
</evidence>
<dbReference type="EMBL" id="NEVM01000005">
    <property type="protein sequence ID" value="OZI29874.1"/>
    <property type="molecule type" value="Genomic_DNA"/>
</dbReference>
<evidence type="ECO:0008006" key="5">
    <source>
        <dbReference type="Google" id="ProtNLM"/>
    </source>
</evidence>
<evidence type="ECO:0000256" key="2">
    <source>
        <dbReference type="SAM" id="SignalP"/>
    </source>
</evidence>
<keyword evidence="4" id="KW-1185">Reference proteome</keyword>
<reference evidence="4" key="1">
    <citation type="submission" date="2017-05" db="EMBL/GenBank/DDBJ databases">
        <title>Complete and WGS of Bordetella genogroups.</title>
        <authorList>
            <person name="Spilker T."/>
            <person name="Lipuma J."/>
        </authorList>
    </citation>
    <scope>NUCLEOTIDE SEQUENCE [LARGE SCALE GENOMIC DNA]</scope>
    <source>
        <strain evidence="4">AU16122</strain>
    </source>
</reference>
<gene>
    <name evidence="3" type="ORF">CAL29_17385</name>
</gene>
<dbReference type="PANTHER" id="PTHR39600:SF1">
    <property type="entry name" value="PEPTIDASE INHIBITOR I78 FAMILY PROTEIN"/>
    <property type="match status" value="1"/>
</dbReference>
<dbReference type="PANTHER" id="PTHR39600">
    <property type="entry name" value="PEPTIDASE INHIBITOR I78 FAMILY PROTEIN"/>
    <property type="match status" value="1"/>
</dbReference>
<feature type="signal peptide" evidence="2">
    <location>
        <begin position="1"/>
        <end position="20"/>
    </location>
</feature>
<proteinExistence type="predicted"/>
<keyword evidence="2" id="KW-0732">Signal</keyword>
<sequence length="138" mass="13797">MNWKFAAVFLLVGLTACAHNDNIASTSGSASSASSPSSPSGGSAAPDSGSYGSGSAYSGGSYGGSATGGAAANCDAQPVQNLIGKTLTNETTEQARTGSNSAKVRVLKPGQVMTMEYDPTRINLITDKNNALTALRCG</sequence>
<name>A0A261RXR1_9BORD</name>
<dbReference type="Gene3D" id="3.30.10.10">
    <property type="entry name" value="Trypsin Inhibitor V, subunit A"/>
    <property type="match status" value="1"/>
</dbReference>
<organism evidence="3 4">
    <name type="scientific">Bordetella genomosp. 10</name>
    <dbReference type="NCBI Taxonomy" id="1416804"/>
    <lineage>
        <taxon>Bacteria</taxon>
        <taxon>Pseudomonadati</taxon>
        <taxon>Pseudomonadota</taxon>
        <taxon>Betaproteobacteria</taxon>
        <taxon>Burkholderiales</taxon>
        <taxon>Alcaligenaceae</taxon>
        <taxon>Bordetella</taxon>
    </lineage>
</organism>
<comment type="caution">
    <text evidence="3">The sequence shown here is derived from an EMBL/GenBank/DDBJ whole genome shotgun (WGS) entry which is preliminary data.</text>
</comment>
<accession>A0A261RXR1</accession>
<dbReference type="AlphaFoldDB" id="A0A261RXR1"/>
<dbReference type="OrthoDB" id="8724542at2"/>
<evidence type="ECO:0000313" key="3">
    <source>
        <dbReference type="EMBL" id="OZI29874.1"/>
    </source>
</evidence>
<dbReference type="PROSITE" id="PS51257">
    <property type="entry name" value="PROKAR_LIPOPROTEIN"/>
    <property type="match status" value="1"/>
</dbReference>
<protein>
    <recommendedName>
        <fullName evidence="5">Peptidase inhibitor I78 family protein</fullName>
    </recommendedName>
</protein>
<feature type="chain" id="PRO_5013079750" description="Peptidase inhibitor I78 family protein" evidence="2">
    <location>
        <begin position="21"/>
        <end position="138"/>
    </location>
</feature>
<dbReference type="InterPro" id="IPR021719">
    <property type="entry name" value="Prot_inh_I78"/>
</dbReference>
<feature type="region of interest" description="Disordered" evidence="1">
    <location>
        <begin position="25"/>
        <end position="55"/>
    </location>
</feature>
<dbReference type="Proteomes" id="UP000216020">
    <property type="component" value="Unassembled WGS sequence"/>
</dbReference>